<dbReference type="AlphaFoldDB" id="A0A382ZSX0"/>
<dbReference type="GO" id="GO:0055129">
    <property type="term" value="P:L-proline biosynthetic process"/>
    <property type="evidence" value="ECO:0007669"/>
    <property type="project" value="TreeGrafter"/>
</dbReference>
<organism evidence="3">
    <name type="scientific">marine metagenome</name>
    <dbReference type="NCBI Taxonomy" id="408172"/>
    <lineage>
        <taxon>unclassified sequences</taxon>
        <taxon>metagenomes</taxon>
        <taxon>ecological metagenomes</taxon>
    </lineage>
</organism>
<feature type="domain" description="Pyrroline-5-carboxylate reductase catalytic N-terminal" evidence="2">
    <location>
        <begin position="3"/>
        <end position="89"/>
    </location>
</feature>
<dbReference type="GO" id="GO:0004735">
    <property type="term" value="F:pyrroline-5-carboxylate reductase activity"/>
    <property type="evidence" value="ECO:0007669"/>
    <property type="project" value="TreeGrafter"/>
</dbReference>
<dbReference type="InterPro" id="IPR028939">
    <property type="entry name" value="P5C_Rdtase_cat_N"/>
</dbReference>
<protein>
    <recommendedName>
        <fullName evidence="2">Pyrroline-5-carboxylate reductase catalytic N-terminal domain-containing protein</fullName>
    </recommendedName>
</protein>
<evidence type="ECO:0000256" key="1">
    <source>
        <dbReference type="ARBA" id="ARBA00005525"/>
    </source>
</evidence>
<feature type="non-terminal residue" evidence="3">
    <location>
        <position position="212"/>
    </location>
</feature>
<name>A0A382ZSX0_9ZZZZ</name>
<evidence type="ECO:0000313" key="3">
    <source>
        <dbReference type="EMBL" id="SVD98627.1"/>
    </source>
</evidence>
<sequence>MNLGFIGTGQIAKATILGILGSNLKISKIYISKRNKKISSQLSKKSKKIIVLQDNQEIINNSKWIFLSITPEVGSKILKNLKFKSSQTIINFISTIGITQLKKYIKVKATIVRALPLPPIALRKGPVPICPANKKAKIFFDHLGTAVEVSDEKLFTNFWCMTAMMAPFYENLNTLSKWLSNKGLNKIDAQKYVTSLFFAMSEDAVVNSKKDL</sequence>
<proteinExistence type="inferred from homology"/>
<dbReference type="SUPFAM" id="SSF51735">
    <property type="entry name" value="NAD(P)-binding Rossmann-fold domains"/>
    <property type="match status" value="1"/>
</dbReference>
<dbReference type="PANTHER" id="PTHR11645:SF13">
    <property type="entry name" value="PYRROLINE-5-CARBOXYLATE REDUCTASE CATALYTIC N-TERMINAL DOMAIN-CONTAINING PROTEIN"/>
    <property type="match status" value="1"/>
</dbReference>
<evidence type="ECO:0000259" key="2">
    <source>
        <dbReference type="Pfam" id="PF03807"/>
    </source>
</evidence>
<comment type="similarity">
    <text evidence="1">Belongs to the pyrroline-5-carboxylate reductase family.</text>
</comment>
<dbReference type="InterPro" id="IPR036291">
    <property type="entry name" value="NAD(P)-bd_dom_sf"/>
</dbReference>
<dbReference type="Pfam" id="PF03807">
    <property type="entry name" value="F420_oxidored"/>
    <property type="match status" value="1"/>
</dbReference>
<dbReference type="PANTHER" id="PTHR11645">
    <property type="entry name" value="PYRROLINE-5-CARBOXYLATE REDUCTASE"/>
    <property type="match status" value="1"/>
</dbReference>
<accession>A0A382ZSX0</accession>
<dbReference type="Gene3D" id="3.40.50.720">
    <property type="entry name" value="NAD(P)-binding Rossmann-like Domain"/>
    <property type="match status" value="1"/>
</dbReference>
<dbReference type="EMBL" id="UINC01186416">
    <property type="protein sequence ID" value="SVD98627.1"/>
    <property type="molecule type" value="Genomic_DNA"/>
</dbReference>
<reference evidence="3" key="1">
    <citation type="submission" date="2018-05" db="EMBL/GenBank/DDBJ databases">
        <authorList>
            <person name="Lanie J.A."/>
            <person name="Ng W.-L."/>
            <person name="Kazmierczak K.M."/>
            <person name="Andrzejewski T.M."/>
            <person name="Davidsen T.M."/>
            <person name="Wayne K.J."/>
            <person name="Tettelin H."/>
            <person name="Glass J.I."/>
            <person name="Rusch D."/>
            <person name="Podicherti R."/>
            <person name="Tsui H.-C.T."/>
            <person name="Winkler M.E."/>
        </authorList>
    </citation>
    <scope>NUCLEOTIDE SEQUENCE</scope>
</reference>
<gene>
    <name evidence="3" type="ORF">METZ01_LOCUS451481</name>
</gene>